<dbReference type="KEGG" id="slx:SLAV_37155"/>
<name>A0A2K8PR11_STRLA</name>
<evidence type="ECO:0000313" key="1">
    <source>
        <dbReference type="EMBL" id="ATZ29196.1"/>
    </source>
</evidence>
<evidence type="ECO:0000313" key="2">
    <source>
        <dbReference type="Proteomes" id="UP000231791"/>
    </source>
</evidence>
<dbReference type="AlphaFoldDB" id="A0A2K8PR11"/>
<proteinExistence type="predicted"/>
<dbReference type="RefSeq" id="WP_030227797.1">
    <property type="nucleotide sequence ID" value="NZ_CP024985.1"/>
</dbReference>
<organism evidence="1 2">
    <name type="scientific">Streptomyces lavendulae subsp. lavendulae</name>
    <dbReference type="NCBI Taxonomy" id="58340"/>
    <lineage>
        <taxon>Bacteria</taxon>
        <taxon>Bacillati</taxon>
        <taxon>Actinomycetota</taxon>
        <taxon>Actinomycetes</taxon>
        <taxon>Kitasatosporales</taxon>
        <taxon>Streptomycetaceae</taxon>
        <taxon>Streptomyces</taxon>
    </lineage>
</organism>
<keyword evidence="2" id="KW-1185">Reference proteome</keyword>
<gene>
    <name evidence="1" type="ORF">SLAV_37155</name>
</gene>
<accession>A0A2K8PR11</accession>
<sequence>MAPTAFRRQDRTGEHPATAAVTHSLFAPEHVLAERLATNEPLHVLIERATDAGLITAGLAAEPDRSRLLRDKLTQGAESSAAFHPLRAVARARILVRAAFGRT</sequence>
<dbReference type="EMBL" id="CP024985">
    <property type="protein sequence ID" value="ATZ29196.1"/>
    <property type="molecule type" value="Genomic_DNA"/>
</dbReference>
<protein>
    <submittedName>
        <fullName evidence="1">Uncharacterized protein</fullName>
    </submittedName>
</protein>
<dbReference type="GeneID" id="49388388"/>
<reference evidence="1 2" key="1">
    <citation type="submission" date="2017-11" db="EMBL/GenBank/DDBJ databases">
        <title>Complete genome sequence of Streptomyces lavendulae subsp. lavendulae CCM 3239 (formerly 'Streptomyces aureofaciens CCM 3239'), the producer of the angucycline-type antibiotic auricin.</title>
        <authorList>
            <person name="Busche T."/>
            <person name="Novakova R."/>
            <person name="Al'Dilaimi A."/>
            <person name="Homerova D."/>
            <person name="Feckova L."/>
            <person name="Rezuchova B."/>
            <person name="Mingyar E."/>
            <person name="Csolleiova D."/>
            <person name="Bekeova C."/>
            <person name="Winkler A."/>
            <person name="Sevcikova B."/>
            <person name="Kalinowski J."/>
            <person name="Kormanec J."/>
            <person name="Ruckert C."/>
        </authorList>
    </citation>
    <scope>NUCLEOTIDE SEQUENCE [LARGE SCALE GENOMIC DNA]</scope>
    <source>
        <strain evidence="1 2">CCM 3239</strain>
    </source>
</reference>
<dbReference type="Proteomes" id="UP000231791">
    <property type="component" value="Chromosome"/>
</dbReference>